<dbReference type="CDD" id="cd00067">
    <property type="entry name" value="GAL4"/>
    <property type="match status" value="1"/>
</dbReference>
<feature type="compositionally biased region" description="Pro residues" evidence="7">
    <location>
        <begin position="80"/>
        <end position="111"/>
    </location>
</feature>
<accession>A0A1L9REJ7</accession>
<dbReference type="GO" id="GO:0003677">
    <property type="term" value="F:DNA binding"/>
    <property type="evidence" value="ECO:0007669"/>
    <property type="project" value="UniProtKB-KW"/>
</dbReference>
<dbReference type="GO" id="GO:0008270">
    <property type="term" value="F:zinc ion binding"/>
    <property type="evidence" value="ECO:0007669"/>
    <property type="project" value="InterPro"/>
</dbReference>
<feature type="compositionally biased region" description="Polar residues" evidence="7">
    <location>
        <begin position="66"/>
        <end position="77"/>
    </location>
</feature>
<keyword evidence="6" id="KW-0539">Nucleus</keyword>
<dbReference type="RefSeq" id="XP_040686974.1">
    <property type="nucleotide sequence ID" value="XM_040828625.1"/>
</dbReference>
<dbReference type="PANTHER" id="PTHR47660">
    <property type="entry name" value="TRANSCRIPTION FACTOR WITH C2H2 AND ZN(2)-CYS(6) DNA BINDING DOMAIN (EUROFUNG)-RELATED-RELATED"/>
    <property type="match status" value="1"/>
</dbReference>
<sequence>MPTSPLPSGNTPSGRRNKVAKNPPPRKKACQNCTTSKVRCGLEKPTCSRCASQGRVCEYPAGNRASEGTNPLETTHLPNPSTPTPTIPPSQPQPGPITNQPPPAPAPPPDAGPNLDIPDLSSPDDIDGIRDRWMRPYLTAPPERPEIPKVYNPFTLQYIASVLRTYPRRMLKDGGVPPIIHPMQVSGAMPRSLANCYSLVRMWDQAVPGSEEMVVDVVRKEMDRLVTTENSTDPELVAAFQAYLIYAIMMYFSPIGGYTVINEASIINLMELAYRTTRKGLICPEERSRTRPRWESWITVSAKRRAVFTMYLFTNVFNAEQGLQNYLSTELTGNLLPEGREVWEARDRETWEKEYDYHLSVWGKDGMIEISELWRSEETGTPERRKRVDRWVQTVDEFGMMLFAVCVHIHGC</sequence>
<dbReference type="PROSITE" id="PS00463">
    <property type="entry name" value="ZN2_CY6_FUNGAL_1"/>
    <property type="match status" value="1"/>
</dbReference>
<dbReference type="Pfam" id="PF00172">
    <property type="entry name" value="Zn_clus"/>
    <property type="match status" value="1"/>
</dbReference>
<proteinExistence type="predicted"/>
<feature type="region of interest" description="Disordered" evidence="7">
    <location>
        <begin position="1"/>
        <end position="32"/>
    </location>
</feature>
<dbReference type="Gene3D" id="4.10.240.10">
    <property type="entry name" value="Zn(2)-C6 fungal-type DNA-binding domain"/>
    <property type="match status" value="1"/>
</dbReference>
<keyword evidence="4" id="KW-0238">DNA-binding</keyword>
<keyword evidence="10" id="KW-1185">Reference proteome</keyword>
<name>A0A1L9REJ7_ASPWE</name>
<keyword evidence="2" id="KW-0862">Zinc</keyword>
<feature type="region of interest" description="Disordered" evidence="7">
    <location>
        <begin position="60"/>
        <end position="129"/>
    </location>
</feature>
<dbReference type="PANTHER" id="PTHR47660:SF3">
    <property type="entry name" value="FINGER DOMAIN PROTEIN, PUTATIVE (AFU_ORTHOLOGUE AFUA_4G03310)-RELATED"/>
    <property type="match status" value="1"/>
</dbReference>
<dbReference type="Proteomes" id="UP000184383">
    <property type="component" value="Unassembled WGS sequence"/>
</dbReference>
<evidence type="ECO:0000313" key="10">
    <source>
        <dbReference type="Proteomes" id="UP000184383"/>
    </source>
</evidence>
<dbReference type="STRING" id="1073089.A0A1L9REJ7"/>
<dbReference type="PRINTS" id="PR00755">
    <property type="entry name" value="AFLATOXINBRP"/>
</dbReference>
<dbReference type="OrthoDB" id="2441642at2759"/>
<dbReference type="GO" id="GO:0000981">
    <property type="term" value="F:DNA-binding transcription factor activity, RNA polymerase II-specific"/>
    <property type="evidence" value="ECO:0007669"/>
    <property type="project" value="InterPro"/>
</dbReference>
<evidence type="ECO:0000256" key="3">
    <source>
        <dbReference type="ARBA" id="ARBA00023015"/>
    </source>
</evidence>
<protein>
    <recommendedName>
        <fullName evidence="8">Zn(2)-C6 fungal-type domain-containing protein</fullName>
    </recommendedName>
</protein>
<dbReference type="EMBL" id="KV878214">
    <property type="protein sequence ID" value="OJJ33297.1"/>
    <property type="molecule type" value="Genomic_DNA"/>
</dbReference>
<evidence type="ECO:0000256" key="6">
    <source>
        <dbReference type="ARBA" id="ARBA00023242"/>
    </source>
</evidence>
<feature type="domain" description="Zn(2)-C6 fungal-type" evidence="8">
    <location>
        <begin position="29"/>
        <end position="59"/>
    </location>
</feature>
<feature type="compositionally biased region" description="Basic residues" evidence="7">
    <location>
        <begin position="15"/>
        <end position="29"/>
    </location>
</feature>
<gene>
    <name evidence="9" type="ORF">ASPWEDRAFT_116018</name>
</gene>
<feature type="compositionally biased region" description="Low complexity" evidence="7">
    <location>
        <begin position="112"/>
        <end position="123"/>
    </location>
</feature>
<dbReference type="GeneID" id="63744473"/>
<dbReference type="SMART" id="SM00066">
    <property type="entry name" value="GAL4"/>
    <property type="match status" value="1"/>
</dbReference>
<dbReference type="VEuPathDB" id="FungiDB:ASPWEDRAFT_116018"/>
<organism evidence="9 10">
    <name type="scientific">Aspergillus wentii DTO 134E9</name>
    <dbReference type="NCBI Taxonomy" id="1073089"/>
    <lineage>
        <taxon>Eukaryota</taxon>
        <taxon>Fungi</taxon>
        <taxon>Dikarya</taxon>
        <taxon>Ascomycota</taxon>
        <taxon>Pezizomycotina</taxon>
        <taxon>Eurotiomycetes</taxon>
        <taxon>Eurotiomycetidae</taxon>
        <taxon>Eurotiales</taxon>
        <taxon>Aspergillaceae</taxon>
        <taxon>Aspergillus</taxon>
        <taxon>Aspergillus subgen. Cremei</taxon>
    </lineage>
</organism>
<dbReference type="InterPro" id="IPR001138">
    <property type="entry name" value="Zn2Cys6_DnaBD"/>
</dbReference>
<evidence type="ECO:0000256" key="2">
    <source>
        <dbReference type="ARBA" id="ARBA00022833"/>
    </source>
</evidence>
<evidence type="ECO:0000256" key="7">
    <source>
        <dbReference type="SAM" id="MobiDB-lite"/>
    </source>
</evidence>
<dbReference type="AlphaFoldDB" id="A0A1L9REJ7"/>
<evidence type="ECO:0000256" key="1">
    <source>
        <dbReference type="ARBA" id="ARBA00022723"/>
    </source>
</evidence>
<evidence type="ECO:0000259" key="8">
    <source>
        <dbReference type="PROSITE" id="PS50048"/>
    </source>
</evidence>
<keyword evidence="3" id="KW-0805">Transcription regulation</keyword>
<dbReference type="SUPFAM" id="SSF57701">
    <property type="entry name" value="Zn2/Cys6 DNA-binding domain"/>
    <property type="match status" value="1"/>
</dbReference>
<evidence type="ECO:0000256" key="4">
    <source>
        <dbReference type="ARBA" id="ARBA00023125"/>
    </source>
</evidence>
<dbReference type="InterPro" id="IPR036864">
    <property type="entry name" value="Zn2-C6_fun-type_DNA-bd_sf"/>
</dbReference>
<evidence type="ECO:0000256" key="5">
    <source>
        <dbReference type="ARBA" id="ARBA00023163"/>
    </source>
</evidence>
<feature type="compositionally biased region" description="Polar residues" evidence="7">
    <location>
        <begin position="1"/>
        <end position="14"/>
    </location>
</feature>
<keyword evidence="1" id="KW-0479">Metal-binding</keyword>
<evidence type="ECO:0000313" key="9">
    <source>
        <dbReference type="EMBL" id="OJJ33297.1"/>
    </source>
</evidence>
<keyword evidence="5" id="KW-0804">Transcription</keyword>
<reference evidence="10" key="1">
    <citation type="journal article" date="2017" name="Genome Biol.">
        <title>Comparative genomics reveals high biological diversity and specific adaptations in the industrially and medically important fungal genus Aspergillus.</title>
        <authorList>
            <person name="de Vries R.P."/>
            <person name="Riley R."/>
            <person name="Wiebenga A."/>
            <person name="Aguilar-Osorio G."/>
            <person name="Amillis S."/>
            <person name="Uchima C.A."/>
            <person name="Anderluh G."/>
            <person name="Asadollahi M."/>
            <person name="Askin M."/>
            <person name="Barry K."/>
            <person name="Battaglia E."/>
            <person name="Bayram O."/>
            <person name="Benocci T."/>
            <person name="Braus-Stromeyer S.A."/>
            <person name="Caldana C."/>
            <person name="Canovas D."/>
            <person name="Cerqueira G.C."/>
            <person name="Chen F."/>
            <person name="Chen W."/>
            <person name="Choi C."/>
            <person name="Clum A."/>
            <person name="Dos Santos R.A."/>
            <person name="Damasio A.R."/>
            <person name="Diallinas G."/>
            <person name="Emri T."/>
            <person name="Fekete E."/>
            <person name="Flipphi M."/>
            <person name="Freyberg S."/>
            <person name="Gallo A."/>
            <person name="Gournas C."/>
            <person name="Habgood R."/>
            <person name="Hainaut M."/>
            <person name="Harispe M.L."/>
            <person name="Henrissat B."/>
            <person name="Hilden K.S."/>
            <person name="Hope R."/>
            <person name="Hossain A."/>
            <person name="Karabika E."/>
            <person name="Karaffa L."/>
            <person name="Karanyi Z."/>
            <person name="Krasevec N."/>
            <person name="Kuo A."/>
            <person name="Kusch H."/>
            <person name="LaButti K."/>
            <person name="Lagendijk E.L."/>
            <person name="Lapidus A."/>
            <person name="Levasseur A."/>
            <person name="Lindquist E."/>
            <person name="Lipzen A."/>
            <person name="Logrieco A.F."/>
            <person name="MacCabe A."/>
            <person name="Maekelae M.R."/>
            <person name="Malavazi I."/>
            <person name="Melin P."/>
            <person name="Meyer V."/>
            <person name="Mielnichuk N."/>
            <person name="Miskei M."/>
            <person name="Molnar A.P."/>
            <person name="Mule G."/>
            <person name="Ngan C.Y."/>
            <person name="Orejas M."/>
            <person name="Orosz E."/>
            <person name="Ouedraogo J.P."/>
            <person name="Overkamp K.M."/>
            <person name="Park H.-S."/>
            <person name="Perrone G."/>
            <person name="Piumi F."/>
            <person name="Punt P.J."/>
            <person name="Ram A.F."/>
            <person name="Ramon A."/>
            <person name="Rauscher S."/>
            <person name="Record E."/>
            <person name="Riano-Pachon D.M."/>
            <person name="Robert V."/>
            <person name="Roehrig J."/>
            <person name="Ruller R."/>
            <person name="Salamov A."/>
            <person name="Salih N.S."/>
            <person name="Samson R.A."/>
            <person name="Sandor E."/>
            <person name="Sanguinetti M."/>
            <person name="Schuetze T."/>
            <person name="Sepcic K."/>
            <person name="Shelest E."/>
            <person name="Sherlock G."/>
            <person name="Sophianopoulou V."/>
            <person name="Squina F.M."/>
            <person name="Sun H."/>
            <person name="Susca A."/>
            <person name="Todd R.B."/>
            <person name="Tsang A."/>
            <person name="Unkles S.E."/>
            <person name="van de Wiele N."/>
            <person name="van Rossen-Uffink D."/>
            <person name="Oliveira J.V."/>
            <person name="Vesth T.C."/>
            <person name="Visser J."/>
            <person name="Yu J.-H."/>
            <person name="Zhou M."/>
            <person name="Andersen M.R."/>
            <person name="Archer D.B."/>
            <person name="Baker S.E."/>
            <person name="Benoit I."/>
            <person name="Brakhage A.A."/>
            <person name="Braus G.H."/>
            <person name="Fischer R."/>
            <person name="Frisvad J.C."/>
            <person name="Goldman G.H."/>
            <person name="Houbraken J."/>
            <person name="Oakley B."/>
            <person name="Pocsi I."/>
            <person name="Scazzocchio C."/>
            <person name="Seiboth B."/>
            <person name="vanKuyk P.A."/>
            <person name="Wortman J."/>
            <person name="Dyer P.S."/>
            <person name="Grigoriev I.V."/>
        </authorList>
    </citation>
    <scope>NUCLEOTIDE SEQUENCE [LARGE SCALE GENOMIC DNA]</scope>
    <source>
        <strain evidence="10">DTO 134E9</strain>
    </source>
</reference>
<dbReference type="PROSITE" id="PS50048">
    <property type="entry name" value="ZN2_CY6_FUNGAL_2"/>
    <property type="match status" value="1"/>
</dbReference>